<proteinExistence type="predicted"/>
<name>A0A845GH86_9BURK</name>
<reference evidence="1" key="1">
    <citation type="submission" date="2019-12" db="EMBL/GenBank/DDBJ databases">
        <title>Novel species isolated from a subtropical stream in China.</title>
        <authorList>
            <person name="Lu H."/>
        </authorList>
    </citation>
    <scope>NUCLEOTIDE SEQUENCE [LARGE SCALE GENOMIC DNA]</scope>
    <source>
        <strain evidence="1">FT81W</strain>
    </source>
</reference>
<evidence type="ECO:0000313" key="2">
    <source>
        <dbReference type="Proteomes" id="UP000447355"/>
    </source>
</evidence>
<accession>A0A845GH86</accession>
<organism evidence="1 2">
    <name type="scientific">Duganella vulcania</name>
    <dbReference type="NCBI Taxonomy" id="2692166"/>
    <lineage>
        <taxon>Bacteria</taxon>
        <taxon>Pseudomonadati</taxon>
        <taxon>Pseudomonadota</taxon>
        <taxon>Betaproteobacteria</taxon>
        <taxon>Burkholderiales</taxon>
        <taxon>Oxalobacteraceae</taxon>
        <taxon>Telluria group</taxon>
        <taxon>Duganella</taxon>
    </lineage>
</organism>
<evidence type="ECO:0000313" key="1">
    <source>
        <dbReference type="EMBL" id="MYM92656.1"/>
    </source>
</evidence>
<dbReference type="AlphaFoldDB" id="A0A845GH86"/>
<dbReference type="RefSeq" id="WP_161081915.1">
    <property type="nucleotide sequence ID" value="NZ_WWCX01000001.1"/>
</dbReference>
<dbReference type="Proteomes" id="UP000447355">
    <property type="component" value="Unassembled WGS sequence"/>
</dbReference>
<comment type="caution">
    <text evidence="1">The sequence shown here is derived from an EMBL/GenBank/DDBJ whole genome shotgun (WGS) entry which is preliminary data.</text>
</comment>
<sequence length="131" mass="14274">MTTSAFDEMMTFHKTHANVHQGTWASEQFHQRSVVELQQLARDAELGRKLRELVGGGKFDLTDSPKSFVSTCVQLVSDQAAADQFSQEEVGLHAAGRCDEATCRVCAQNYPDIAAAARVKLPARAQPAPDA</sequence>
<dbReference type="EMBL" id="WWCX01000001">
    <property type="protein sequence ID" value="MYM92656.1"/>
    <property type="molecule type" value="Genomic_DNA"/>
</dbReference>
<gene>
    <name evidence="1" type="ORF">GTP90_02135</name>
</gene>
<protein>
    <submittedName>
        <fullName evidence="1">Uncharacterized protein</fullName>
    </submittedName>
</protein>